<proteinExistence type="predicted"/>
<evidence type="ECO:0000313" key="2">
    <source>
        <dbReference type="Proteomes" id="UP000663908"/>
    </source>
</evidence>
<name>A0ABX7TIJ1_STRCY</name>
<sequence length="73" mass="8196">MREQKVTVMNMGMGMRRRRTVRRGLTGRQLLAAQAAVVGSLAAAVFVRELPGIVRELRIYRMTGGLRAGHRYP</sequence>
<keyword evidence="2" id="KW-1185">Reference proteome</keyword>
<dbReference type="Proteomes" id="UP000663908">
    <property type="component" value="Chromosome"/>
</dbReference>
<dbReference type="EMBL" id="CP071839">
    <property type="protein sequence ID" value="QTD96162.1"/>
    <property type="molecule type" value="Genomic_DNA"/>
</dbReference>
<accession>A0ABX7TIJ1</accession>
<reference evidence="1 2" key="1">
    <citation type="submission" date="2021-03" db="EMBL/GenBank/DDBJ databases">
        <title>Complete genome sequence of Streptomyces cyanogenus S136, producer of anticancer angucycline landomycin A.</title>
        <authorList>
            <person name="Hrab P."/>
            <person name="Ruckert C."/>
            <person name="Busche T."/>
            <person name="Ostash I."/>
            <person name="Kalinowski J."/>
            <person name="Fedorenko V."/>
            <person name="Yushchuk O."/>
            <person name="Ostash B."/>
        </authorList>
    </citation>
    <scope>NUCLEOTIDE SEQUENCE [LARGE SCALE GENOMIC DNA]</scope>
    <source>
        <strain evidence="1 2">S136</strain>
    </source>
</reference>
<protein>
    <submittedName>
        <fullName evidence="1">Uncharacterized protein</fullName>
    </submittedName>
</protein>
<gene>
    <name evidence="1" type="ORF">S1361_02325</name>
</gene>
<organism evidence="1 2">
    <name type="scientific">Streptomyces cyanogenus</name>
    <dbReference type="NCBI Taxonomy" id="80860"/>
    <lineage>
        <taxon>Bacteria</taxon>
        <taxon>Bacillati</taxon>
        <taxon>Actinomycetota</taxon>
        <taxon>Actinomycetes</taxon>
        <taxon>Kitasatosporales</taxon>
        <taxon>Streptomycetaceae</taxon>
        <taxon>Streptomyces</taxon>
    </lineage>
</organism>
<evidence type="ECO:0000313" key="1">
    <source>
        <dbReference type="EMBL" id="QTD96162.1"/>
    </source>
</evidence>